<evidence type="ECO:0000259" key="3">
    <source>
        <dbReference type="Pfam" id="PF13847"/>
    </source>
</evidence>
<dbReference type="EMBL" id="CVQI01032606">
    <property type="protein sequence ID" value="CRK41822.1"/>
    <property type="molecule type" value="Genomic_DNA"/>
</dbReference>
<evidence type="ECO:0000256" key="2">
    <source>
        <dbReference type="SAM" id="MobiDB-lite"/>
    </source>
</evidence>
<dbReference type="Pfam" id="PF13847">
    <property type="entry name" value="Methyltransf_31"/>
    <property type="match status" value="1"/>
</dbReference>
<dbReference type="STRING" id="100787.A0A0G4N177"/>
<dbReference type="SUPFAM" id="SSF53335">
    <property type="entry name" value="S-adenosyl-L-methionine-dependent methyltransferases"/>
    <property type="match status" value="1"/>
</dbReference>
<protein>
    <recommendedName>
        <fullName evidence="3">Methyltransferase domain-containing protein</fullName>
    </recommendedName>
</protein>
<organism evidence="4 6">
    <name type="scientific">Verticillium longisporum</name>
    <name type="common">Verticillium dahliae var. longisporum</name>
    <dbReference type="NCBI Taxonomy" id="100787"/>
    <lineage>
        <taxon>Eukaryota</taxon>
        <taxon>Fungi</taxon>
        <taxon>Dikarya</taxon>
        <taxon>Ascomycota</taxon>
        <taxon>Pezizomycotina</taxon>
        <taxon>Sordariomycetes</taxon>
        <taxon>Hypocreomycetidae</taxon>
        <taxon>Glomerellales</taxon>
        <taxon>Plectosphaerellaceae</taxon>
        <taxon>Verticillium</taxon>
    </lineage>
</organism>
<keyword evidence="6" id="KW-1185">Reference proteome</keyword>
<dbReference type="AlphaFoldDB" id="A0A0G4N177"/>
<dbReference type="CDD" id="cd02440">
    <property type="entry name" value="AdoMet_MTases"/>
    <property type="match status" value="1"/>
</dbReference>
<dbReference type="CDD" id="cd00067">
    <property type="entry name" value="GAL4"/>
    <property type="match status" value="1"/>
</dbReference>
<dbReference type="Proteomes" id="UP000045706">
    <property type="component" value="Unassembled WGS sequence"/>
</dbReference>
<name>A0A0G4N177_VERLO</name>
<evidence type="ECO:0000256" key="1">
    <source>
        <dbReference type="ARBA" id="ARBA00023242"/>
    </source>
</evidence>
<dbReference type="InterPro" id="IPR025714">
    <property type="entry name" value="Methyltranfer_dom"/>
</dbReference>
<reference evidence="6 7" key="1">
    <citation type="submission" date="2015-05" db="EMBL/GenBank/DDBJ databases">
        <authorList>
            <person name="Fogelqvist Johan"/>
        </authorList>
    </citation>
    <scope>NUCLEOTIDE SEQUENCE [LARGE SCALE GENOMIC DNA]</scope>
    <source>
        <strain evidence="4">VL1</strain>
        <strain evidence="5">VL2</strain>
    </source>
</reference>
<dbReference type="EMBL" id="CVQH01026194">
    <property type="protein sequence ID" value="CRK40207.1"/>
    <property type="molecule type" value="Genomic_DNA"/>
</dbReference>
<dbReference type="Gene3D" id="3.40.50.150">
    <property type="entry name" value="Vaccinia Virus protein VP39"/>
    <property type="match status" value="1"/>
</dbReference>
<accession>A0A0G4N177</accession>
<dbReference type="InterPro" id="IPR001138">
    <property type="entry name" value="Zn2Cys6_DnaBD"/>
</dbReference>
<evidence type="ECO:0000313" key="5">
    <source>
        <dbReference type="EMBL" id="CRK41822.1"/>
    </source>
</evidence>
<feature type="region of interest" description="Disordered" evidence="2">
    <location>
        <begin position="246"/>
        <end position="303"/>
    </location>
</feature>
<feature type="domain" description="Methyltransferase" evidence="3">
    <location>
        <begin position="79"/>
        <end position="194"/>
    </location>
</feature>
<sequence>MQKETPHEAGVTVEKLGYHFDMMSNEELEKLAHPEFWDERYSTAEADTPTHEWFRTFDELLPFLEPHLFGSRGPLTNPKILHLGSGDSTIPRDLAERGYNDQLCVDFSNVVVDLMSKRHGDIKGIEWRLLDVCNMDSITSGSIDVAFDKGTLDAMIHGSPWSPPQDVVDKTAAYIQEVSRVLKSDGVFLYVTYRPQHFIMPRLNCPGVNWDTEVVCDEAKPECGNCQRFGVACDFLPTAIFKAQTKHTEEPQVHEGRRRGRPRSDWSSWAEQVHSGSPSAQSPEVGSGITSQTPPSTQPSEFSNSLTNLLDVENIELFHSFMVHTAPTLGDNFKFYRDKAPVLGFRHPCVLNGMLALAALHQVRLQPEDAFRFVALADRHSTTALQQATDLLPFISLENGQALYMVTVMICFTAFARGPSPGNLLVVAENGEVPWVSLISGVRFVVKTLGWPAILTGVLAQEPEPEAADMATQHQVPALPSFVEWEKSMDEVSSLVSILADSKDRDVYQHDIKLLSNAFQTTFGTINEPKSFIKGEVQHVLSWLYQIETGFVERLERKEPIALILLGHFAVLLRTLDRYWFMNGWGVHILSEVRQASEAVHKWLAWPTAVIQVSFV</sequence>
<dbReference type="InterPro" id="IPR029063">
    <property type="entry name" value="SAM-dependent_MTases_sf"/>
</dbReference>
<proteinExistence type="predicted"/>
<feature type="compositionally biased region" description="Polar residues" evidence="2">
    <location>
        <begin position="265"/>
        <end position="303"/>
    </location>
</feature>
<gene>
    <name evidence="4" type="ORF">BN1708_008142</name>
    <name evidence="5" type="ORF">BN1723_005214</name>
</gene>
<evidence type="ECO:0000313" key="7">
    <source>
        <dbReference type="Proteomes" id="UP000045706"/>
    </source>
</evidence>
<dbReference type="Proteomes" id="UP000044602">
    <property type="component" value="Unassembled WGS sequence"/>
</dbReference>
<evidence type="ECO:0000313" key="4">
    <source>
        <dbReference type="EMBL" id="CRK40207.1"/>
    </source>
</evidence>
<dbReference type="GO" id="GO:0008270">
    <property type="term" value="F:zinc ion binding"/>
    <property type="evidence" value="ECO:0007669"/>
    <property type="project" value="InterPro"/>
</dbReference>
<dbReference type="PANTHER" id="PTHR47657:SF13">
    <property type="entry name" value="ZN(2)-C6 FUNGAL-TYPE DOMAIN-CONTAINING PROTEIN-RELATED"/>
    <property type="match status" value="1"/>
</dbReference>
<feature type="compositionally biased region" description="Basic and acidic residues" evidence="2">
    <location>
        <begin position="246"/>
        <end position="255"/>
    </location>
</feature>
<dbReference type="GO" id="GO:0008757">
    <property type="term" value="F:S-adenosylmethionine-dependent methyltransferase activity"/>
    <property type="evidence" value="ECO:0007669"/>
    <property type="project" value="InterPro"/>
</dbReference>
<keyword evidence="1" id="KW-0539">Nucleus</keyword>
<dbReference type="InterPro" id="IPR052400">
    <property type="entry name" value="Zn2-C6_fungal_TF"/>
</dbReference>
<dbReference type="GO" id="GO:0000981">
    <property type="term" value="F:DNA-binding transcription factor activity, RNA polymerase II-specific"/>
    <property type="evidence" value="ECO:0007669"/>
    <property type="project" value="InterPro"/>
</dbReference>
<evidence type="ECO:0000313" key="6">
    <source>
        <dbReference type="Proteomes" id="UP000044602"/>
    </source>
</evidence>
<dbReference type="PANTHER" id="PTHR47657">
    <property type="entry name" value="STEROL REGULATORY ELEMENT-BINDING PROTEIN ECM22"/>
    <property type="match status" value="1"/>
</dbReference>